<organism evidence="1 2">
    <name type="scientific">Pluteus cervinus</name>
    <dbReference type="NCBI Taxonomy" id="181527"/>
    <lineage>
        <taxon>Eukaryota</taxon>
        <taxon>Fungi</taxon>
        <taxon>Dikarya</taxon>
        <taxon>Basidiomycota</taxon>
        <taxon>Agaricomycotina</taxon>
        <taxon>Agaricomycetes</taxon>
        <taxon>Agaricomycetidae</taxon>
        <taxon>Agaricales</taxon>
        <taxon>Pluteineae</taxon>
        <taxon>Pluteaceae</taxon>
        <taxon>Pluteus</taxon>
    </lineage>
</organism>
<gene>
    <name evidence="1" type="ORF">BDN72DRAFT_890999</name>
</gene>
<keyword evidence="2" id="KW-1185">Reference proteome</keyword>
<evidence type="ECO:0000313" key="2">
    <source>
        <dbReference type="Proteomes" id="UP000308600"/>
    </source>
</evidence>
<sequence length="192" mass="21638">MAVPQSLTNRDLSGIFVMNKTLSGSTDELLRLQGVGWFIRKAIAIATITLYVKHYIDADGLEHIDIDQTLTGGIPGTTEKRELDWTERDHKDHIFGAVKGKDRRVKVDELEDDFLKLGWTEDSLEDGLIQSYSESDTARSGTSWIANQTWGFEMIQGEKRHSRHVKFTGPGGEDIEVTLVYDYLKPLPASKK</sequence>
<protein>
    <submittedName>
        <fullName evidence="1">Uncharacterized protein</fullName>
    </submittedName>
</protein>
<name>A0ACD3BGS9_9AGAR</name>
<accession>A0ACD3BGS9</accession>
<evidence type="ECO:0000313" key="1">
    <source>
        <dbReference type="EMBL" id="TFK77238.1"/>
    </source>
</evidence>
<proteinExistence type="predicted"/>
<dbReference type="EMBL" id="ML208259">
    <property type="protein sequence ID" value="TFK77238.1"/>
    <property type="molecule type" value="Genomic_DNA"/>
</dbReference>
<reference evidence="1 2" key="1">
    <citation type="journal article" date="2019" name="Nat. Ecol. Evol.">
        <title>Megaphylogeny resolves global patterns of mushroom evolution.</title>
        <authorList>
            <person name="Varga T."/>
            <person name="Krizsan K."/>
            <person name="Foldi C."/>
            <person name="Dima B."/>
            <person name="Sanchez-Garcia M."/>
            <person name="Sanchez-Ramirez S."/>
            <person name="Szollosi G.J."/>
            <person name="Szarkandi J.G."/>
            <person name="Papp V."/>
            <person name="Albert L."/>
            <person name="Andreopoulos W."/>
            <person name="Angelini C."/>
            <person name="Antonin V."/>
            <person name="Barry K.W."/>
            <person name="Bougher N.L."/>
            <person name="Buchanan P."/>
            <person name="Buyck B."/>
            <person name="Bense V."/>
            <person name="Catcheside P."/>
            <person name="Chovatia M."/>
            <person name="Cooper J."/>
            <person name="Damon W."/>
            <person name="Desjardin D."/>
            <person name="Finy P."/>
            <person name="Geml J."/>
            <person name="Haridas S."/>
            <person name="Hughes K."/>
            <person name="Justo A."/>
            <person name="Karasinski D."/>
            <person name="Kautmanova I."/>
            <person name="Kiss B."/>
            <person name="Kocsube S."/>
            <person name="Kotiranta H."/>
            <person name="LaButti K.M."/>
            <person name="Lechner B.E."/>
            <person name="Liimatainen K."/>
            <person name="Lipzen A."/>
            <person name="Lukacs Z."/>
            <person name="Mihaltcheva S."/>
            <person name="Morgado L.N."/>
            <person name="Niskanen T."/>
            <person name="Noordeloos M.E."/>
            <person name="Ohm R.A."/>
            <person name="Ortiz-Santana B."/>
            <person name="Ovrebo C."/>
            <person name="Racz N."/>
            <person name="Riley R."/>
            <person name="Savchenko A."/>
            <person name="Shiryaev A."/>
            <person name="Soop K."/>
            <person name="Spirin V."/>
            <person name="Szebenyi C."/>
            <person name="Tomsovsky M."/>
            <person name="Tulloss R.E."/>
            <person name="Uehling J."/>
            <person name="Grigoriev I.V."/>
            <person name="Vagvolgyi C."/>
            <person name="Papp T."/>
            <person name="Martin F.M."/>
            <person name="Miettinen O."/>
            <person name="Hibbett D.S."/>
            <person name="Nagy L.G."/>
        </authorList>
    </citation>
    <scope>NUCLEOTIDE SEQUENCE [LARGE SCALE GENOMIC DNA]</scope>
    <source>
        <strain evidence="1 2">NL-1719</strain>
    </source>
</reference>
<dbReference type="Proteomes" id="UP000308600">
    <property type="component" value="Unassembled WGS sequence"/>
</dbReference>